<dbReference type="EMBL" id="LSYS01003385">
    <property type="protein sequence ID" value="OPJ83090.1"/>
    <property type="molecule type" value="Genomic_DNA"/>
</dbReference>
<dbReference type="AlphaFoldDB" id="A0A1V4KF43"/>
<proteinExistence type="predicted"/>
<accession>A0A1V4KF43</accession>
<organism evidence="1 2">
    <name type="scientific">Patagioenas fasciata monilis</name>
    <dbReference type="NCBI Taxonomy" id="372326"/>
    <lineage>
        <taxon>Eukaryota</taxon>
        <taxon>Metazoa</taxon>
        <taxon>Chordata</taxon>
        <taxon>Craniata</taxon>
        <taxon>Vertebrata</taxon>
        <taxon>Euteleostomi</taxon>
        <taxon>Archelosauria</taxon>
        <taxon>Archosauria</taxon>
        <taxon>Dinosauria</taxon>
        <taxon>Saurischia</taxon>
        <taxon>Theropoda</taxon>
        <taxon>Coelurosauria</taxon>
        <taxon>Aves</taxon>
        <taxon>Neognathae</taxon>
        <taxon>Neoaves</taxon>
        <taxon>Columbimorphae</taxon>
        <taxon>Columbiformes</taxon>
        <taxon>Columbidae</taxon>
        <taxon>Patagioenas</taxon>
    </lineage>
</organism>
<keyword evidence="2" id="KW-1185">Reference proteome</keyword>
<reference evidence="1 2" key="1">
    <citation type="submission" date="2016-02" db="EMBL/GenBank/DDBJ databases">
        <title>Band-tailed pigeon sequencing and assembly.</title>
        <authorList>
            <person name="Soares A.E."/>
            <person name="Novak B.J."/>
            <person name="Rice E.S."/>
            <person name="O'Connell B."/>
            <person name="Chang D."/>
            <person name="Weber S."/>
            <person name="Shapiro B."/>
        </authorList>
    </citation>
    <scope>NUCLEOTIDE SEQUENCE [LARGE SCALE GENOMIC DNA]</scope>
    <source>
        <strain evidence="1">BTP2013</strain>
        <tissue evidence="1">Blood</tissue>
    </source>
</reference>
<protein>
    <submittedName>
        <fullName evidence="1">Uncharacterized protein</fullName>
    </submittedName>
</protein>
<gene>
    <name evidence="1" type="ORF">AV530_010511</name>
</gene>
<evidence type="ECO:0000313" key="1">
    <source>
        <dbReference type="EMBL" id="OPJ83090.1"/>
    </source>
</evidence>
<evidence type="ECO:0000313" key="2">
    <source>
        <dbReference type="Proteomes" id="UP000190648"/>
    </source>
</evidence>
<comment type="caution">
    <text evidence="1">The sequence shown here is derived from an EMBL/GenBank/DDBJ whole genome shotgun (WGS) entry which is preliminary data.</text>
</comment>
<name>A0A1V4KF43_PATFA</name>
<dbReference type="Proteomes" id="UP000190648">
    <property type="component" value="Unassembled WGS sequence"/>
</dbReference>
<sequence length="78" mass="8843">MQVETALGNRILHELASEANTEKFQRDKQQLAGDKLNGLCISQICWMLGSHLKNGRFPDAEWVDSSHTEVAQTMQKEE</sequence>